<dbReference type="Proteomes" id="UP000783686">
    <property type="component" value="Unassembled WGS sequence"/>
</dbReference>
<dbReference type="EMBL" id="CAJFDH010000005">
    <property type="protein sequence ID" value="CAD5224917.1"/>
    <property type="molecule type" value="Genomic_DNA"/>
</dbReference>
<accession>A0A811LBL5</accession>
<keyword evidence="1" id="KW-0175">Coiled coil</keyword>
<reference evidence="3" key="1">
    <citation type="submission" date="2020-09" db="EMBL/GenBank/DDBJ databases">
        <authorList>
            <person name="Kikuchi T."/>
        </authorList>
    </citation>
    <scope>NUCLEOTIDE SEQUENCE</scope>
    <source>
        <strain evidence="3">SH1</strain>
    </source>
</reference>
<evidence type="ECO:0000313" key="4">
    <source>
        <dbReference type="Proteomes" id="UP000614601"/>
    </source>
</evidence>
<feature type="coiled-coil region" evidence="1">
    <location>
        <begin position="280"/>
        <end position="328"/>
    </location>
</feature>
<sequence length="408" mass="47698">MSCASDFNAMNNNTPLTCVLDKVTKIIERRLTDTRTKADNLKAVYIAERSQKFCQDVIGLEKGGKEYLFNKVLESRQLALEMRNSDLERRLMVNETVNNYFEDVIREFETEVVNIIHDAKSAEMDRVTFCQRFKDENVELRKRLDEEEKHSLALLQDKEKLEIKLVEYQDKLDGVSGSLKKMEEGYLDLEKEHKKLSVDSAALLTRLKADGEDYKRLDDAYVKEQEENKELKQKIKALENQLGVEKRRVKAVCSDYEQRIETEKKVLKEELNLIHEAKLLEETNSNNLRATKMKEKFEKEMQRAADYVDECKNKLKKQQAELTYLKQNFHKKLMDETTKLRCELEKKYMKIASVPVTTKKASPDTSYEIDLENLPRRVLREWQQSDADSKSTSTVSARSASTARRTHR</sequence>
<feature type="compositionally biased region" description="Low complexity" evidence="2">
    <location>
        <begin position="390"/>
        <end position="408"/>
    </location>
</feature>
<protein>
    <submittedName>
        <fullName evidence="3">Uncharacterized protein</fullName>
    </submittedName>
</protein>
<gene>
    <name evidence="3" type="ORF">BOKJ2_LOCUS11318</name>
</gene>
<feature type="coiled-coil region" evidence="1">
    <location>
        <begin position="130"/>
        <end position="248"/>
    </location>
</feature>
<name>A0A811LBL5_9BILA</name>
<keyword evidence="4" id="KW-1185">Reference proteome</keyword>
<dbReference type="AlphaFoldDB" id="A0A811LBL5"/>
<dbReference type="OrthoDB" id="10431317at2759"/>
<evidence type="ECO:0000313" key="3">
    <source>
        <dbReference type="EMBL" id="CAD5224917.1"/>
    </source>
</evidence>
<feature type="region of interest" description="Disordered" evidence="2">
    <location>
        <begin position="380"/>
        <end position="408"/>
    </location>
</feature>
<comment type="caution">
    <text evidence="3">The sequence shown here is derived from an EMBL/GenBank/DDBJ whole genome shotgun (WGS) entry which is preliminary data.</text>
</comment>
<proteinExistence type="predicted"/>
<organism evidence="3 4">
    <name type="scientific">Bursaphelenchus okinawaensis</name>
    <dbReference type="NCBI Taxonomy" id="465554"/>
    <lineage>
        <taxon>Eukaryota</taxon>
        <taxon>Metazoa</taxon>
        <taxon>Ecdysozoa</taxon>
        <taxon>Nematoda</taxon>
        <taxon>Chromadorea</taxon>
        <taxon>Rhabditida</taxon>
        <taxon>Tylenchina</taxon>
        <taxon>Tylenchomorpha</taxon>
        <taxon>Aphelenchoidea</taxon>
        <taxon>Aphelenchoididae</taxon>
        <taxon>Bursaphelenchus</taxon>
    </lineage>
</organism>
<dbReference type="EMBL" id="CAJFCW020000005">
    <property type="protein sequence ID" value="CAG9120327.1"/>
    <property type="molecule type" value="Genomic_DNA"/>
</dbReference>
<dbReference type="Proteomes" id="UP000614601">
    <property type="component" value="Unassembled WGS sequence"/>
</dbReference>
<evidence type="ECO:0000256" key="1">
    <source>
        <dbReference type="SAM" id="Coils"/>
    </source>
</evidence>
<evidence type="ECO:0000256" key="2">
    <source>
        <dbReference type="SAM" id="MobiDB-lite"/>
    </source>
</evidence>